<dbReference type="Proteomes" id="UP001190700">
    <property type="component" value="Unassembled WGS sequence"/>
</dbReference>
<gene>
    <name evidence="1" type="ORF">CYMTET_17135</name>
</gene>
<keyword evidence="2" id="KW-1185">Reference proteome</keyword>
<dbReference type="EMBL" id="LGRX02007578">
    <property type="protein sequence ID" value="KAK3274692.1"/>
    <property type="molecule type" value="Genomic_DNA"/>
</dbReference>
<dbReference type="AlphaFoldDB" id="A0AAE0GB15"/>
<accession>A0AAE0GB15</accession>
<organism evidence="1 2">
    <name type="scientific">Cymbomonas tetramitiformis</name>
    <dbReference type="NCBI Taxonomy" id="36881"/>
    <lineage>
        <taxon>Eukaryota</taxon>
        <taxon>Viridiplantae</taxon>
        <taxon>Chlorophyta</taxon>
        <taxon>Pyramimonadophyceae</taxon>
        <taxon>Pyramimonadales</taxon>
        <taxon>Pyramimonadaceae</taxon>
        <taxon>Cymbomonas</taxon>
    </lineage>
</organism>
<reference evidence="1 2" key="1">
    <citation type="journal article" date="2015" name="Genome Biol. Evol.">
        <title>Comparative Genomics of a Bacterivorous Green Alga Reveals Evolutionary Causalities and Consequences of Phago-Mixotrophic Mode of Nutrition.</title>
        <authorList>
            <person name="Burns J.A."/>
            <person name="Paasch A."/>
            <person name="Narechania A."/>
            <person name="Kim E."/>
        </authorList>
    </citation>
    <scope>NUCLEOTIDE SEQUENCE [LARGE SCALE GENOMIC DNA]</scope>
    <source>
        <strain evidence="1 2">PLY_AMNH</strain>
    </source>
</reference>
<proteinExistence type="predicted"/>
<dbReference type="InterPro" id="IPR029465">
    <property type="entry name" value="ATPgrasp_TupA"/>
</dbReference>
<protein>
    <submittedName>
        <fullName evidence="1">Uncharacterized protein</fullName>
    </submittedName>
</protein>
<dbReference type="Pfam" id="PF14305">
    <property type="entry name" value="ATPgrasp_TupA"/>
    <property type="match status" value="1"/>
</dbReference>
<comment type="caution">
    <text evidence="1">The sequence shown here is derived from an EMBL/GenBank/DDBJ whole genome shotgun (WGS) entry which is preliminary data.</text>
</comment>
<sequence length="412" mass="45175">MPRLAVSLFLTAGYCFAALGGLYTQVSSLGSFSVSSPVVYLSSYIPCVAEAGLSWGILTVTPANIAQLIPQKHTSAKQALSALLAYRGSSISRAANCQPDPLNATFNSKVLARMHSDRRSFLPLLSDKGTVRIFAEAVNLSVAEAFYVGQCDNLPKVSELPRSFVAKATHAAGCVLIVENSLVKVHIACERMFHRHFSTFTGAQITNEMLASSCHEWLRQMYRHSLTEWAYSQLTPTIIIEELLRGVEDGHVSEATVVQPTFQSTAGGASIADDFKCFAFDGVTRYIQHVHSRFGSKRDTYYDRGGRNVNVTLKHSASAPPWDPSVFTRFPGLLAGLIARCDYAARGLDFVRVDFLFAGGEQPGSKSPGSKSPPAYRLLLGEMTFYPGAGKHKWVPSSFDQELGRWWCPRMQ</sequence>
<name>A0AAE0GB15_9CHLO</name>
<evidence type="ECO:0000313" key="2">
    <source>
        <dbReference type="Proteomes" id="UP001190700"/>
    </source>
</evidence>
<evidence type="ECO:0000313" key="1">
    <source>
        <dbReference type="EMBL" id="KAK3274692.1"/>
    </source>
</evidence>